<dbReference type="InterPro" id="IPR017972">
    <property type="entry name" value="Cyt_P450_CS"/>
</dbReference>
<dbReference type="InterPro" id="IPR036396">
    <property type="entry name" value="Cyt_P450_sf"/>
</dbReference>
<accession>A0A3M7SF13</accession>
<evidence type="ECO:0000256" key="1">
    <source>
        <dbReference type="ARBA" id="ARBA00010617"/>
    </source>
</evidence>
<comment type="similarity">
    <text evidence="1 8">Belongs to the cytochrome P450 family.</text>
</comment>
<organism evidence="9 10">
    <name type="scientific">Brachionus plicatilis</name>
    <name type="common">Marine rotifer</name>
    <name type="synonym">Brachionus muelleri</name>
    <dbReference type="NCBI Taxonomy" id="10195"/>
    <lineage>
        <taxon>Eukaryota</taxon>
        <taxon>Metazoa</taxon>
        <taxon>Spiralia</taxon>
        <taxon>Gnathifera</taxon>
        <taxon>Rotifera</taxon>
        <taxon>Eurotatoria</taxon>
        <taxon>Monogononta</taxon>
        <taxon>Pseudotrocha</taxon>
        <taxon>Ploima</taxon>
        <taxon>Brachionidae</taxon>
        <taxon>Brachionus</taxon>
    </lineage>
</organism>
<dbReference type="GO" id="GO:0005506">
    <property type="term" value="F:iron ion binding"/>
    <property type="evidence" value="ECO:0007669"/>
    <property type="project" value="InterPro"/>
</dbReference>
<keyword evidence="2 7" id="KW-0349">Heme</keyword>
<dbReference type="PANTHER" id="PTHR24302">
    <property type="entry name" value="CYTOCHROME P450 FAMILY 3"/>
    <property type="match status" value="1"/>
</dbReference>
<reference evidence="9 10" key="1">
    <citation type="journal article" date="2018" name="Sci. Rep.">
        <title>Genomic signatures of local adaptation to the degree of environmental predictability in rotifers.</title>
        <authorList>
            <person name="Franch-Gras L."/>
            <person name="Hahn C."/>
            <person name="Garcia-Roger E.M."/>
            <person name="Carmona M.J."/>
            <person name="Serra M."/>
            <person name="Gomez A."/>
        </authorList>
    </citation>
    <scope>NUCLEOTIDE SEQUENCE [LARGE SCALE GENOMIC DNA]</scope>
    <source>
        <strain evidence="9">HYR1</strain>
    </source>
</reference>
<dbReference type="Pfam" id="PF00067">
    <property type="entry name" value="p450"/>
    <property type="match status" value="1"/>
</dbReference>
<dbReference type="InterPro" id="IPR001128">
    <property type="entry name" value="Cyt_P450"/>
</dbReference>
<dbReference type="InterPro" id="IPR002401">
    <property type="entry name" value="Cyt_P450_E_grp-I"/>
</dbReference>
<dbReference type="AlphaFoldDB" id="A0A3M7SF13"/>
<dbReference type="GO" id="GO:0020037">
    <property type="term" value="F:heme binding"/>
    <property type="evidence" value="ECO:0007669"/>
    <property type="project" value="InterPro"/>
</dbReference>
<keyword evidence="8" id="KW-0503">Monooxygenase</keyword>
<evidence type="ECO:0000256" key="5">
    <source>
        <dbReference type="ARBA" id="ARBA00023004"/>
    </source>
</evidence>
<gene>
    <name evidence="9" type="ORF">BpHYR1_015448</name>
</gene>
<protein>
    <submittedName>
        <fullName evidence="9">Cytochrome P450 3A29-like</fullName>
    </submittedName>
</protein>
<dbReference type="Proteomes" id="UP000276133">
    <property type="component" value="Unassembled WGS sequence"/>
</dbReference>
<proteinExistence type="inferred from homology"/>
<comment type="cofactor">
    <cofactor evidence="7">
        <name>heme</name>
        <dbReference type="ChEBI" id="CHEBI:30413"/>
    </cofactor>
</comment>
<dbReference type="PROSITE" id="PS00086">
    <property type="entry name" value="CYTOCHROME_P450"/>
    <property type="match status" value="1"/>
</dbReference>
<evidence type="ECO:0000256" key="3">
    <source>
        <dbReference type="ARBA" id="ARBA00022723"/>
    </source>
</evidence>
<dbReference type="STRING" id="10195.A0A3M7SF13"/>
<dbReference type="EMBL" id="REGN01001494">
    <property type="protein sequence ID" value="RNA34346.1"/>
    <property type="molecule type" value="Genomic_DNA"/>
</dbReference>
<dbReference type="SUPFAM" id="SSF48264">
    <property type="entry name" value="Cytochrome P450"/>
    <property type="match status" value="1"/>
</dbReference>
<evidence type="ECO:0000256" key="7">
    <source>
        <dbReference type="PIRSR" id="PIRSR602401-1"/>
    </source>
</evidence>
<name>A0A3M7SF13_BRAPC</name>
<sequence length="126" mass="14409">VIARRCTKKTTIKGIDIPVDTPIAVDVMSIHFDADLWGPQDPNEFYPPRHEVKRNPLAFMAFGNGPRNCIGMKFALIELKIALVKLIMNFEFLSLKSDINDLELEEGVVRYIKNGSKVFIKKRFFP</sequence>
<feature type="binding site" description="axial binding residue" evidence="7">
    <location>
        <position position="69"/>
    </location>
    <ligand>
        <name>heme</name>
        <dbReference type="ChEBI" id="CHEBI:30413"/>
    </ligand>
    <ligandPart>
        <name>Fe</name>
        <dbReference type="ChEBI" id="CHEBI:18248"/>
    </ligandPart>
</feature>
<dbReference type="PANTHER" id="PTHR24302:SF15">
    <property type="entry name" value="FATTY-ACID PEROXYGENASE"/>
    <property type="match status" value="1"/>
</dbReference>
<evidence type="ECO:0000313" key="10">
    <source>
        <dbReference type="Proteomes" id="UP000276133"/>
    </source>
</evidence>
<dbReference type="Gene3D" id="1.10.630.10">
    <property type="entry name" value="Cytochrome P450"/>
    <property type="match status" value="1"/>
</dbReference>
<evidence type="ECO:0000313" key="9">
    <source>
        <dbReference type="EMBL" id="RNA34346.1"/>
    </source>
</evidence>
<dbReference type="OrthoDB" id="2789670at2759"/>
<comment type="function">
    <text evidence="6">Cytochromes P450 are a group of heme-thiolate monooxygenases. They oxidize a variety of structurally unrelated compounds, including steroids, fatty acids, and xenobiotics.</text>
</comment>
<evidence type="ECO:0000256" key="6">
    <source>
        <dbReference type="ARBA" id="ARBA00043906"/>
    </source>
</evidence>
<dbReference type="PRINTS" id="PR00463">
    <property type="entry name" value="EP450I"/>
</dbReference>
<keyword evidence="4 8" id="KW-0560">Oxidoreductase</keyword>
<feature type="non-terminal residue" evidence="9">
    <location>
        <position position="1"/>
    </location>
</feature>
<keyword evidence="3 7" id="KW-0479">Metal-binding</keyword>
<comment type="caution">
    <text evidence="9">The sequence shown here is derived from an EMBL/GenBank/DDBJ whole genome shotgun (WGS) entry which is preliminary data.</text>
</comment>
<keyword evidence="10" id="KW-1185">Reference proteome</keyword>
<dbReference type="GO" id="GO:0008395">
    <property type="term" value="F:steroid hydroxylase activity"/>
    <property type="evidence" value="ECO:0007669"/>
    <property type="project" value="TreeGrafter"/>
</dbReference>
<evidence type="ECO:0000256" key="2">
    <source>
        <dbReference type="ARBA" id="ARBA00022617"/>
    </source>
</evidence>
<dbReference type="InterPro" id="IPR050705">
    <property type="entry name" value="Cytochrome_P450_3A"/>
</dbReference>
<dbReference type="GO" id="GO:0016705">
    <property type="term" value="F:oxidoreductase activity, acting on paired donors, with incorporation or reduction of molecular oxygen"/>
    <property type="evidence" value="ECO:0007669"/>
    <property type="project" value="InterPro"/>
</dbReference>
<keyword evidence="5 7" id="KW-0408">Iron</keyword>
<evidence type="ECO:0000256" key="8">
    <source>
        <dbReference type="RuleBase" id="RU000461"/>
    </source>
</evidence>
<evidence type="ECO:0000256" key="4">
    <source>
        <dbReference type="ARBA" id="ARBA00023002"/>
    </source>
</evidence>